<proteinExistence type="predicted"/>
<reference evidence="1 2" key="1">
    <citation type="submission" date="2018-06" db="EMBL/GenBank/DDBJ databases">
        <authorList>
            <consortium name="Pathogen Informatics"/>
            <person name="Doyle S."/>
        </authorList>
    </citation>
    <scope>NUCLEOTIDE SEQUENCE [LARGE SCALE GENOMIC DNA]</scope>
    <source>
        <strain evidence="1 2">NCTC10692</strain>
    </source>
</reference>
<protein>
    <submittedName>
        <fullName evidence="1">Uncharacterized protein</fullName>
    </submittedName>
</protein>
<sequence>MTDSMSAIVRVSREKVDEAIRAMASINSGNAHQIKVPQDDEPVYWQRREWVNWAVQVGKELAADVAKMNDLPSDTKHAEMAYLPVDAISLLKIWQIHLGSCRESCDESGKELWDRINAAIERAQPACAYQVQDVALSKGV</sequence>
<dbReference type="EMBL" id="UGUV01000003">
    <property type="protein sequence ID" value="SUE72436.1"/>
    <property type="molecule type" value="Genomic_DNA"/>
</dbReference>
<organism evidence="1 2">
    <name type="scientific">Ectopseudomonas oleovorans</name>
    <name type="common">Pseudomonas oleovorans</name>
    <dbReference type="NCBI Taxonomy" id="301"/>
    <lineage>
        <taxon>Bacteria</taxon>
        <taxon>Pseudomonadati</taxon>
        <taxon>Pseudomonadota</taxon>
        <taxon>Gammaproteobacteria</taxon>
        <taxon>Pseudomonadales</taxon>
        <taxon>Pseudomonadaceae</taxon>
        <taxon>Ectopseudomonas</taxon>
    </lineage>
</organism>
<evidence type="ECO:0000313" key="2">
    <source>
        <dbReference type="Proteomes" id="UP000255303"/>
    </source>
</evidence>
<gene>
    <name evidence="1" type="ORF">NCTC10692_04591</name>
</gene>
<accession>A0A379PJH9</accession>
<dbReference type="Proteomes" id="UP000255303">
    <property type="component" value="Unassembled WGS sequence"/>
</dbReference>
<dbReference type="AlphaFoldDB" id="A0A379PJH9"/>
<name>A0A379PJH9_ECTOL</name>
<evidence type="ECO:0000313" key="1">
    <source>
        <dbReference type="EMBL" id="SUE72436.1"/>
    </source>
</evidence>